<dbReference type="GO" id="GO:0000155">
    <property type="term" value="F:phosphorelay sensor kinase activity"/>
    <property type="evidence" value="ECO:0007669"/>
    <property type="project" value="InterPro"/>
</dbReference>
<feature type="domain" description="Histidine kinase/HSP90-like ATPase" evidence="11">
    <location>
        <begin position="351"/>
        <end position="445"/>
    </location>
</feature>
<protein>
    <recommendedName>
        <fullName evidence="2">histidine kinase</fullName>
        <ecNumber evidence="2">2.7.13.3</ecNumber>
    </recommendedName>
</protein>
<evidence type="ECO:0000259" key="11">
    <source>
        <dbReference type="Pfam" id="PF02518"/>
    </source>
</evidence>
<comment type="caution">
    <text evidence="14">The sequence shown here is derived from an EMBL/GenBank/DDBJ whole genome shotgun (WGS) entry which is preliminary data.</text>
</comment>
<feature type="transmembrane region" description="Helical" evidence="10">
    <location>
        <begin position="22"/>
        <end position="43"/>
    </location>
</feature>
<dbReference type="AlphaFoldDB" id="A0A399NV44"/>
<dbReference type="Pfam" id="PF02518">
    <property type="entry name" value="HATPase_c"/>
    <property type="match status" value="1"/>
</dbReference>
<keyword evidence="7" id="KW-0067">ATP-binding</keyword>
<feature type="transmembrane region" description="Helical" evidence="10">
    <location>
        <begin position="102"/>
        <end position="118"/>
    </location>
</feature>
<proteinExistence type="predicted"/>
<keyword evidence="3" id="KW-0597">Phosphoprotein</keyword>
<feature type="transmembrane region" description="Helical" evidence="10">
    <location>
        <begin position="80"/>
        <end position="96"/>
    </location>
</feature>
<dbReference type="PANTHER" id="PTHR24421">
    <property type="entry name" value="NITRATE/NITRITE SENSOR PROTEIN NARX-RELATED"/>
    <property type="match status" value="1"/>
</dbReference>
<feature type="region of interest" description="Disordered" evidence="9">
    <location>
        <begin position="446"/>
        <end position="474"/>
    </location>
</feature>
<evidence type="ECO:0000313" key="15">
    <source>
        <dbReference type="Proteomes" id="UP000266298"/>
    </source>
</evidence>
<feature type="transmembrane region" description="Helical" evidence="10">
    <location>
        <begin position="170"/>
        <end position="191"/>
    </location>
</feature>
<dbReference type="Gene3D" id="1.20.5.1930">
    <property type="match status" value="1"/>
</dbReference>
<dbReference type="Gene3D" id="3.30.565.10">
    <property type="entry name" value="Histidine kinase-like ATPase, C-terminal domain"/>
    <property type="match status" value="1"/>
</dbReference>
<evidence type="ECO:0000259" key="13">
    <source>
        <dbReference type="Pfam" id="PF23539"/>
    </source>
</evidence>
<keyword evidence="5" id="KW-0547">Nucleotide-binding</keyword>
<sequence length="474" mass="50757">MSAASAPDSVDRFWVRPRPDRAGLRFDVILALVMLVLTTFSVMQYYALGMYPSRPAMWVIVAWIVLMTLPLALRRVQPEAVTLVIATVFIVGAYQFVPEVLFSNIAMFIAMYSLGAWGRSRLRANITRGIVVVGMFAWLFSALLQTSGFYSINASVFKNAPADSWIPAPVASGLITIITNLLYFGGAWYFGDRAWASARDRCALETRTAELATERERVAEQAVTLERVRIARELHDVVAHHVSVMGVHAGAARRVLARDADKAAASLGIVEDNARSAIEELHRMLVALRQDEEGAGSAGHDAAEDPTRTASTRGVEQLHELVADACGAGLAVAYDVIGTPRPLTPTVDLIVYRVAQESLTNVRKHAGTGARVDLRLRYLADRVEVEVSDGGPAGAAASAASGPVRNGPGGLGQRGMRERVAAVGGSIEIGPKARGGYLVRASVPTGRAPVVPPVPLPEPLDASIPAPTPEETRA</sequence>
<dbReference type="Pfam" id="PF07730">
    <property type="entry name" value="HisKA_3"/>
    <property type="match status" value="1"/>
</dbReference>
<keyword evidence="10" id="KW-1133">Transmembrane helix</keyword>
<feature type="compositionally biased region" description="Low complexity" evidence="9">
    <location>
        <begin position="394"/>
        <end position="403"/>
    </location>
</feature>
<dbReference type="GO" id="GO:0046983">
    <property type="term" value="F:protein dimerization activity"/>
    <property type="evidence" value="ECO:0007669"/>
    <property type="project" value="InterPro"/>
</dbReference>
<name>A0A399NV44_9MICO</name>
<feature type="domain" description="DUF7134" evidence="13">
    <location>
        <begin position="24"/>
        <end position="155"/>
    </location>
</feature>
<evidence type="ECO:0000256" key="9">
    <source>
        <dbReference type="SAM" id="MobiDB-lite"/>
    </source>
</evidence>
<reference evidence="14 15" key="1">
    <citation type="submission" date="2018-08" db="EMBL/GenBank/DDBJ databases">
        <title>Genome Sequence of Clavibacter michiganensis Subspecies type strains, and the Atypical Peach-Colored Strains Isolated from Tomato.</title>
        <authorList>
            <person name="Osdaghi E."/>
            <person name="Portier P."/>
            <person name="Briand M."/>
            <person name="Jacques M.-A."/>
        </authorList>
    </citation>
    <scope>NUCLEOTIDE SEQUENCE [LARGE SCALE GENOMIC DNA]</scope>
    <source>
        <strain evidence="14 15">CFBP 7493</strain>
    </source>
</reference>
<feature type="domain" description="Signal transduction histidine kinase subgroup 3 dimerisation and phosphoacceptor" evidence="12">
    <location>
        <begin position="226"/>
        <end position="292"/>
    </location>
</feature>
<keyword evidence="4" id="KW-0808">Transferase</keyword>
<dbReference type="EMBL" id="QWEC01000042">
    <property type="protein sequence ID" value="RII98060.1"/>
    <property type="molecule type" value="Genomic_DNA"/>
</dbReference>
<evidence type="ECO:0000256" key="7">
    <source>
        <dbReference type="ARBA" id="ARBA00022840"/>
    </source>
</evidence>
<dbReference type="GO" id="GO:0016020">
    <property type="term" value="C:membrane"/>
    <property type="evidence" value="ECO:0007669"/>
    <property type="project" value="InterPro"/>
</dbReference>
<dbReference type="InterPro" id="IPR036890">
    <property type="entry name" value="HATPase_C_sf"/>
</dbReference>
<evidence type="ECO:0000256" key="8">
    <source>
        <dbReference type="ARBA" id="ARBA00023012"/>
    </source>
</evidence>
<dbReference type="GO" id="GO:0005524">
    <property type="term" value="F:ATP binding"/>
    <property type="evidence" value="ECO:0007669"/>
    <property type="project" value="UniProtKB-KW"/>
</dbReference>
<evidence type="ECO:0000256" key="3">
    <source>
        <dbReference type="ARBA" id="ARBA00022553"/>
    </source>
</evidence>
<dbReference type="Proteomes" id="UP000266298">
    <property type="component" value="Unassembled WGS sequence"/>
</dbReference>
<dbReference type="SUPFAM" id="SSF55874">
    <property type="entry name" value="ATPase domain of HSP90 chaperone/DNA topoisomerase II/histidine kinase"/>
    <property type="match status" value="1"/>
</dbReference>
<dbReference type="InterPro" id="IPR050482">
    <property type="entry name" value="Sensor_HK_TwoCompSys"/>
</dbReference>
<dbReference type="InterPro" id="IPR011712">
    <property type="entry name" value="Sig_transdc_His_kin_sub3_dim/P"/>
</dbReference>
<feature type="transmembrane region" description="Helical" evidence="10">
    <location>
        <begin position="130"/>
        <end position="150"/>
    </location>
</feature>
<gene>
    <name evidence="14" type="ORF">DZF96_04750</name>
</gene>
<organism evidence="14 15">
    <name type="scientific">Clavibacter michiganensis</name>
    <dbReference type="NCBI Taxonomy" id="28447"/>
    <lineage>
        <taxon>Bacteria</taxon>
        <taxon>Bacillati</taxon>
        <taxon>Actinomycetota</taxon>
        <taxon>Actinomycetes</taxon>
        <taxon>Micrococcales</taxon>
        <taxon>Microbacteriaceae</taxon>
        <taxon>Clavibacter</taxon>
    </lineage>
</organism>
<evidence type="ECO:0000256" key="2">
    <source>
        <dbReference type="ARBA" id="ARBA00012438"/>
    </source>
</evidence>
<accession>A0A399NV44</accession>
<feature type="region of interest" description="Disordered" evidence="9">
    <location>
        <begin position="292"/>
        <end position="313"/>
    </location>
</feature>
<comment type="catalytic activity">
    <reaction evidence="1">
        <text>ATP + protein L-histidine = ADP + protein N-phospho-L-histidine.</text>
        <dbReference type="EC" id="2.7.13.3"/>
    </reaction>
</comment>
<dbReference type="PANTHER" id="PTHR24421:SF10">
    <property type="entry name" value="NITRATE_NITRITE SENSOR PROTEIN NARQ"/>
    <property type="match status" value="1"/>
</dbReference>
<evidence type="ECO:0000256" key="6">
    <source>
        <dbReference type="ARBA" id="ARBA00022777"/>
    </source>
</evidence>
<evidence type="ECO:0000256" key="5">
    <source>
        <dbReference type="ARBA" id="ARBA00022741"/>
    </source>
</evidence>
<evidence type="ECO:0000256" key="10">
    <source>
        <dbReference type="SAM" id="Phobius"/>
    </source>
</evidence>
<dbReference type="InterPro" id="IPR055558">
    <property type="entry name" value="DUF7134"/>
</dbReference>
<dbReference type="CDD" id="cd16917">
    <property type="entry name" value="HATPase_UhpB-NarQ-NarX-like"/>
    <property type="match status" value="1"/>
</dbReference>
<dbReference type="Pfam" id="PF23539">
    <property type="entry name" value="DUF7134"/>
    <property type="match status" value="1"/>
</dbReference>
<evidence type="ECO:0000313" key="14">
    <source>
        <dbReference type="EMBL" id="RII98060.1"/>
    </source>
</evidence>
<keyword evidence="10" id="KW-0812">Transmembrane</keyword>
<keyword evidence="6 14" id="KW-0418">Kinase</keyword>
<dbReference type="RefSeq" id="WP_043585606.1">
    <property type="nucleotide sequence ID" value="NZ_QWEC01000042.1"/>
</dbReference>
<feature type="transmembrane region" description="Helical" evidence="10">
    <location>
        <begin position="55"/>
        <end position="73"/>
    </location>
</feature>
<evidence type="ECO:0000256" key="4">
    <source>
        <dbReference type="ARBA" id="ARBA00022679"/>
    </source>
</evidence>
<keyword evidence="10" id="KW-0472">Membrane</keyword>
<evidence type="ECO:0000256" key="1">
    <source>
        <dbReference type="ARBA" id="ARBA00000085"/>
    </source>
</evidence>
<evidence type="ECO:0000259" key="12">
    <source>
        <dbReference type="Pfam" id="PF07730"/>
    </source>
</evidence>
<dbReference type="EC" id="2.7.13.3" evidence="2"/>
<dbReference type="InterPro" id="IPR003594">
    <property type="entry name" value="HATPase_dom"/>
</dbReference>
<feature type="region of interest" description="Disordered" evidence="9">
    <location>
        <begin position="389"/>
        <end position="414"/>
    </location>
</feature>
<keyword evidence="8" id="KW-0902">Two-component regulatory system</keyword>